<dbReference type="PROSITE" id="PS50005">
    <property type="entry name" value="TPR"/>
    <property type="match status" value="2"/>
</dbReference>
<dbReference type="InterPro" id="IPR019734">
    <property type="entry name" value="TPR_rpt"/>
</dbReference>
<feature type="repeat" description="TPR" evidence="1">
    <location>
        <begin position="101"/>
        <end position="134"/>
    </location>
</feature>
<dbReference type="InterPro" id="IPR052758">
    <property type="entry name" value="SRC_co-chaperone"/>
</dbReference>
<evidence type="ECO:0000256" key="2">
    <source>
        <dbReference type="SAM" id="MobiDB-lite"/>
    </source>
</evidence>
<dbReference type="Gene3D" id="1.25.40.10">
    <property type="entry name" value="Tetratricopeptide repeat domain"/>
    <property type="match status" value="1"/>
</dbReference>
<feature type="compositionally biased region" description="Acidic residues" evidence="2">
    <location>
        <begin position="1"/>
        <end position="20"/>
    </location>
</feature>
<evidence type="ECO:0000313" key="4">
    <source>
        <dbReference type="EMBL" id="CAB9523626.1"/>
    </source>
</evidence>
<dbReference type="Gene3D" id="1.10.287.110">
    <property type="entry name" value="DnaJ domain"/>
    <property type="match status" value="1"/>
</dbReference>
<dbReference type="Proteomes" id="UP001153069">
    <property type="component" value="Unassembled WGS sequence"/>
</dbReference>
<dbReference type="InterPro" id="IPR036869">
    <property type="entry name" value="J_dom_sf"/>
</dbReference>
<sequence>MSPSADNDDDPMIEEDEEDNGISFSDHKENGNNAYKKKEYKDAIEHYTLAIDAATATKPAVEPSQLAAVYSNRAAARTMLLMYDKALEDCNAAIQADAKFLKAHWRKGKILTTLGRLDEAVRAYSMGLVHDPNDSKALKEKEDVKKLQQRYDLTKELLDKSTGPNGNKKNARQALMQVEVVLAQAPNWYDAQLLQLRAKVAVGGPNNIDQAYALSTKLLRRNADGGNASSATLLYARATCLFYQGQQDDAMKHLKQILAGDPDNKEAFALVKLIRQLKKQKEAADEAYKARNYESAVEKYTSAIETCPSANESFLSKLHFNRAACHNALRNHKDCVADCTAALKINPEYTKALLRRAASNLLIGGKPECEQAIRDYEKAMDLVTTEEEERDIRTKLRSAKIQAKRAGKTDLYKMLGVNRDATDNEIKKAYRKLALKLHPDRQTNATEKEKEEAEAKFRQVNLAHEILSDPAKRQRYDEGVDEQDIDDPHATPGGHHHGHGGGGFGGMDQEMLFQMFMQQQMGGGRGGGGGFHFG</sequence>
<dbReference type="OrthoDB" id="765884at2759"/>
<feature type="compositionally biased region" description="Basic and acidic residues" evidence="2">
    <location>
        <begin position="468"/>
        <end position="478"/>
    </location>
</feature>
<dbReference type="InterPro" id="IPR018253">
    <property type="entry name" value="DnaJ_domain_CS"/>
</dbReference>
<dbReference type="SMART" id="SM00028">
    <property type="entry name" value="TPR"/>
    <property type="match status" value="7"/>
</dbReference>
<evidence type="ECO:0000313" key="5">
    <source>
        <dbReference type="Proteomes" id="UP001153069"/>
    </source>
</evidence>
<dbReference type="PROSITE" id="PS50076">
    <property type="entry name" value="DNAJ_2"/>
    <property type="match status" value="1"/>
</dbReference>
<dbReference type="EMBL" id="CAICTM010001436">
    <property type="protein sequence ID" value="CAB9523626.1"/>
    <property type="molecule type" value="Genomic_DNA"/>
</dbReference>
<feature type="repeat" description="TPR" evidence="1">
    <location>
        <begin position="231"/>
        <end position="264"/>
    </location>
</feature>
<name>A0A9N8ELX0_9STRA</name>
<protein>
    <submittedName>
        <fullName evidence="4">DnaJ homolog subfamily C member 7</fullName>
    </submittedName>
</protein>
<gene>
    <name evidence="4" type="ORF">SEMRO_1438_G272710.1</name>
</gene>
<dbReference type="Pfam" id="PF00226">
    <property type="entry name" value="DnaJ"/>
    <property type="match status" value="1"/>
</dbReference>
<dbReference type="PRINTS" id="PR00625">
    <property type="entry name" value="JDOMAIN"/>
</dbReference>
<dbReference type="PANTHER" id="PTHR44200">
    <property type="entry name" value="DNAJ HOMOLOG SUBFAMILY C MEMBER 7"/>
    <property type="match status" value="1"/>
</dbReference>
<dbReference type="PANTHER" id="PTHR44200:SF1">
    <property type="entry name" value="DNAJ HOMOLOG SUBFAMILY C MEMBER 7"/>
    <property type="match status" value="1"/>
</dbReference>
<dbReference type="PROSITE" id="PS00636">
    <property type="entry name" value="DNAJ_1"/>
    <property type="match status" value="1"/>
</dbReference>
<keyword evidence="5" id="KW-1185">Reference proteome</keyword>
<evidence type="ECO:0000259" key="3">
    <source>
        <dbReference type="PROSITE" id="PS50076"/>
    </source>
</evidence>
<dbReference type="InterPro" id="IPR011990">
    <property type="entry name" value="TPR-like_helical_dom_sf"/>
</dbReference>
<evidence type="ECO:0000256" key="1">
    <source>
        <dbReference type="PROSITE-ProRule" id="PRU00339"/>
    </source>
</evidence>
<dbReference type="AlphaFoldDB" id="A0A9N8ELX0"/>
<reference evidence="4" key="1">
    <citation type="submission" date="2020-06" db="EMBL/GenBank/DDBJ databases">
        <authorList>
            <consortium name="Plant Systems Biology data submission"/>
        </authorList>
    </citation>
    <scope>NUCLEOTIDE SEQUENCE</scope>
    <source>
        <strain evidence="4">D6</strain>
    </source>
</reference>
<proteinExistence type="predicted"/>
<accession>A0A9N8ELX0</accession>
<feature type="region of interest" description="Disordered" evidence="2">
    <location>
        <begin position="468"/>
        <end position="507"/>
    </location>
</feature>
<dbReference type="CDD" id="cd06257">
    <property type="entry name" value="DnaJ"/>
    <property type="match status" value="1"/>
</dbReference>
<dbReference type="SUPFAM" id="SSF46565">
    <property type="entry name" value="Chaperone J-domain"/>
    <property type="match status" value="1"/>
</dbReference>
<dbReference type="InterPro" id="IPR001623">
    <property type="entry name" value="DnaJ_domain"/>
</dbReference>
<dbReference type="SUPFAM" id="SSF48452">
    <property type="entry name" value="TPR-like"/>
    <property type="match status" value="2"/>
</dbReference>
<comment type="caution">
    <text evidence="4">The sequence shown here is derived from an EMBL/GenBank/DDBJ whole genome shotgun (WGS) entry which is preliminary data.</text>
</comment>
<keyword evidence="1" id="KW-0802">TPR repeat</keyword>
<feature type="domain" description="J" evidence="3">
    <location>
        <begin position="410"/>
        <end position="480"/>
    </location>
</feature>
<dbReference type="SMART" id="SM00271">
    <property type="entry name" value="DnaJ"/>
    <property type="match status" value="1"/>
</dbReference>
<organism evidence="4 5">
    <name type="scientific">Seminavis robusta</name>
    <dbReference type="NCBI Taxonomy" id="568900"/>
    <lineage>
        <taxon>Eukaryota</taxon>
        <taxon>Sar</taxon>
        <taxon>Stramenopiles</taxon>
        <taxon>Ochrophyta</taxon>
        <taxon>Bacillariophyta</taxon>
        <taxon>Bacillariophyceae</taxon>
        <taxon>Bacillariophycidae</taxon>
        <taxon>Naviculales</taxon>
        <taxon>Naviculaceae</taxon>
        <taxon>Seminavis</taxon>
    </lineage>
</organism>
<feature type="region of interest" description="Disordered" evidence="2">
    <location>
        <begin position="1"/>
        <end position="31"/>
    </location>
</feature>